<dbReference type="PROSITE" id="PS00195">
    <property type="entry name" value="GLUTAREDOXIN_1"/>
    <property type="match status" value="1"/>
</dbReference>
<dbReference type="PANTHER" id="PTHR37170">
    <property type="entry name" value="GLUTAREDOXIN-RELATED"/>
    <property type="match status" value="1"/>
</dbReference>
<dbReference type="PROSITE" id="PS51354">
    <property type="entry name" value="GLUTAREDOXIN_2"/>
    <property type="match status" value="1"/>
</dbReference>
<dbReference type="Proteomes" id="UP000642910">
    <property type="component" value="Unassembled WGS sequence"/>
</dbReference>
<dbReference type="RefSeq" id="WP_067850367.1">
    <property type="nucleotide sequence ID" value="NZ_JADPKZ010000040.1"/>
</dbReference>
<dbReference type="InterPro" id="IPR011903">
    <property type="entry name" value="TON_0319-like"/>
</dbReference>
<evidence type="ECO:0000259" key="1">
    <source>
        <dbReference type="Pfam" id="PF13192"/>
    </source>
</evidence>
<sequence length="215" mass="23771">MLSSRDQAAIRERLQELTQPVVIKFFEASLGCPTCPEIRGLLRQVAELSDQLTLEVHNLYIDEEEAKKYSVDRAPTIVLTDGSRKDYGVRFYGAPSGYEFATLLDDIRMVASGDSGLSAGTKSRLAELKQPVDLKVFVTPTCPYCPAAVRLAHRFAFESPLVTASMIEATEFPEWATRFNVYGVPKTVINDSEAYALEGALPEDVLLDQIFATQA</sequence>
<dbReference type="InterPro" id="IPR011767">
    <property type="entry name" value="GLR_AS"/>
</dbReference>
<gene>
    <name evidence="2" type="ORF">IW967_09260</name>
</gene>
<dbReference type="SUPFAM" id="SSF52833">
    <property type="entry name" value="Thioredoxin-like"/>
    <property type="match status" value="2"/>
</dbReference>
<dbReference type="PANTHER" id="PTHR37170:SF1">
    <property type="entry name" value="GLUTAREDOXIN-LIKE PROTEIN"/>
    <property type="match status" value="1"/>
</dbReference>
<feature type="domain" description="Thioredoxin-like fold" evidence="1">
    <location>
        <begin position="133"/>
        <end position="210"/>
    </location>
</feature>
<organism evidence="2 3">
    <name type="scientific">Alicyclobacillus mali</name>
    <name type="common">ex Roth et al. 2021</name>
    <dbReference type="NCBI Taxonomy" id="1123961"/>
    <lineage>
        <taxon>Bacteria</taxon>
        <taxon>Bacillati</taxon>
        <taxon>Bacillota</taxon>
        <taxon>Bacilli</taxon>
        <taxon>Bacillales</taxon>
        <taxon>Alicyclobacillaceae</taxon>
        <taxon>Alicyclobacillus</taxon>
    </lineage>
</organism>
<evidence type="ECO:0000313" key="3">
    <source>
        <dbReference type="Proteomes" id="UP000642910"/>
    </source>
</evidence>
<dbReference type="CDD" id="cd02973">
    <property type="entry name" value="TRX_GRX_like"/>
    <property type="match status" value="1"/>
</dbReference>
<comment type="caution">
    <text evidence="2">The sequence shown here is derived from an EMBL/GenBank/DDBJ whole genome shotgun (WGS) entry which is preliminary data.</text>
</comment>
<protein>
    <submittedName>
        <fullName evidence="2">Thioredoxin family protein</fullName>
    </submittedName>
</protein>
<evidence type="ECO:0000313" key="2">
    <source>
        <dbReference type="EMBL" id="MBF8378054.1"/>
    </source>
</evidence>
<dbReference type="InterPro" id="IPR036249">
    <property type="entry name" value="Thioredoxin-like_sf"/>
</dbReference>
<proteinExistence type="predicted"/>
<name>A0ABS0F437_9BACL</name>
<dbReference type="NCBIfam" id="TIGR02187">
    <property type="entry name" value="PDO_seleno_TRX"/>
    <property type="match status" value="1"/>
</dbReference>
<dbReference type="EMBL" id="JADPKZ010000040">
    <property type="protein sequence ID" value="MBF8378054.1"/>
    <property type="molecule type" value="Genomic_DNA"/>
</dbReference>
<accession>A0ABS0F437</accession>
<dbReference type="InterPro" id="IPR012336">
    <property type="entry name" value="Thioredoxin-like_fold"/>
</dbReference>
<dbReference type="Pfam" id="PF13192">
    <property type="entry name" value="Thioredoxin_3"/>
    <property type="match status" value="1"/>
</dbReference>
<reference evidence="2 3" key="1">
    <citation type="submission" date="2020-11" db="EMBL/GenBank/DDBJ databases">
        <title>Genomic insight of Alicyclobacillus mali FL 18 reveals a new arsenic-resistant strain, with potential in environmental biotechnology.</title>
        <authorList>
            <person name="Fiorentino G."/>
            <person name="Gallo G."/>
            <person name="Aulitto M."/>
        </authorList>
    </citation>
    <scope>NUCLEOTIDE SEQUENCE [LARGE SCALE GENOMIC DNA]</scope>
    <source>
        <strain evidence="2 3">FL 18</strain>
    </source>
</reference>
<keyword evidence="3" id="KW-1185">Reference proteome</keyword>
<dbReference type="Gene3D" id="3.40.30.10">
    <property type="entry name" value="Glutaredoxin"/>
    <property type="match status" value="2"/>
</dbReference>